<comment type="caution">
    <text evidence="1">The sequence shown here is derived from an EMBL/GenBank/DDBJ whole genome shotgun (WGS) entry which is preliminary data.</text>
</comment>
<protein>
    <submittedName>
        <fullName evidence="1">Uncharacterized protein</fullName>
    </submittedName>
</protein>
<dbReference type="AlphaFoldDB" id="A0A645H7R1"/>
<proteinExistence type="predicted"/>
<sequence length="114" mass="13199">MIGAAHAACLALHRNFFAIVSKQKDILRLFRQLFKRDIQRKTVVFSQSLIIHLCDTTFGVIPAAGFYRPFTNRKIFIGYHKIRVYLHKSTQTGTFFTGAKRTVKGKHARRKIFD</sequence>
<evidence type="ECO:0000313" key="1">
    <source>
        <dbReference type="EMBL" id="MPN34129.1"/>
    </source>
</evidence>
<organism evidence="1">
    <name type="scientific">bioreactor metagenome</name>
    <dbReference type="NCBI Taxonomy" id="1076179"/>
    <lineage>
        <taxon>unclassified sequences</taxon>
        <taxon>metagenomes</taxon>
        <taxon>ecological metagenomes</taxon>
    </lineage>
</organism>
<reference evidence="1" key="1">
    <citation type="submission" date="2019-08" db="EMBL/GenBank/DDBJ databases">
        <authorList>
            <person name="Kucharzyk K."/>
            <person name="Murdoch R.W."/>
            <person name="Higgins S."/>
            <person name="Loffler F."/>
        </authorList>
    </citation>
    <scope>NUCLEOTIDE SEQUENCE</scope>
</reference>
<name>A0A645H7R1_9ZZZZ</name>
<gene>
    <name evidence="1" type="ORF">SDC9_181622</name>
</gene>
<accession>A0A645H7R1</accession>
<dbReference type="EMBL" id="VSSQ01087007">
    <property type="protein sequence ID" value="MPN34129.1"/>
    <property type="molecule type" value="Genomic_DNA"/>
</dbReference>